<name>H6NCQ0_9BACL</name>
<dbReference type="Gene3D" id="1.50.10.10">
    <property type="match status" value="1"/>
</dbReference>
<dbReference type="GO" id="GO:0005975">
    <property type="term" value="P:carbohydrate metabolic process"/>
    <property type="evidence" value="ECO:0007669"/>
    <property type="project" value="InterPro"/>
</dbReference>
<dbReference type="AlphaFoldDB" id="H6NCQ0"/>
<organism evidence="2 3">
    <name type="scientific">Paenibacillus mucilaginosus 3016</name>
    <dbReference type="NCBI Taxonomy" id="1116391"/>
    <lineage>
        <taxon>Bacteria</taxon>
        <taxon>Bacillati</taxon>
        <taxon>Bacillota</taxon>
        <taxon>Bacilli</taxon>
        <taxon>Bacillales</taxon>
        <taxon>Paenibacillaceae</taxon>
        <taxon>Paenibacillus</taxon>
    </lineage>
</organism>
<dbReference type="EMBL" id="CP003235">
    <property type="protein sequence ID" value="AFC28979.1"/>
    <property type="molecule type" value="Genomic_DNA"/>
</dbReference>
<sequence length="471" mass="51778">MTAKIGMVQVTAAQAVLPAGKRIPAGWNAAAVGPGAARTQIAWHLGRVSGRARLRLSAAVDIREEKLIEVRLGDSGERIGCFDIRFANVFQPHEIRLTEKQAQAAVQEGIELQLVQGKEPFWFLTEAPRGLETEADLLLPHLLCEERLEGSPLQHFYKTMASVSSIQPFGWMEGCVLDGLLDLHEACQEEAFRSAAATHIRLFQGEDGRLSYENPRSEPVEHTVYGMEGTLPFAGMMRLWGQHPLIEPALNFWRESQDQQGHILDGGMLSAEGSYTVAYPMALAARFYEGNWRTLALKQLKVRAERLVVDGQLYLRLHEDGSRSFKNWARAHAWYLLGLVRTLDALGHGEDTAEHERELERALKAALAWQRADGLWSVFIDQPAGRADASGSAGIAAAAALAVRGGWFSMNDLQRLFRTRDALVGSLTPDGILPGVAQGNKGGVELQQGDYRVMSQMGMGLLGQLLAALPE</sequence>
<evidence type="ECO:0000313" key="2">
    <source>
        <dbReference type="EMBL" id="AFC28979.1"/>
    </source>
</evidence>
<evidence type="ECO:0000313" key="3">
    <source>
        <dbReference type="Proteomes" id="UP000007523"/>
    </source>
</evidence>
<reference evidence="2 3" key="1">
    <citation type="journal article" date="2012" name="J. Bacteriol.">
        <title>Complete Genome Sequence of Paenibacillus mucilaginosus 3016, a Bacterium Functional as Microbial Fertilizer.</title>
        <authorList>
            <person name="Ma M."/>
            <person name="Wang Z."/>
            <person name="Li L."/>
            <person name="Jiang X."/>
            <person name="Guan D."/>
            <person name="Cao F."/>
            <person name="Chen H."/>
            <person name="Wang X."/>
            <person name="Shen D."/>
            <person name="Du B."/>
            <person name="Li J."/>
        </authorList>
    </citation>
    <scope>NUCLEOTIDE SEQUENCE [LARGE SCALE GENOMIC DNA]</scope>
    <source>
        <strain evidence="2 3">3016</strain>
    </source>
</reference>
<dbReference type="InterPro" id="IPR010905">
    <property type="entry name" value="Glyco_hydro_88"/>
</dbReference>
<accession>H6NCQ0</accession>
<dbReference type="PANTHER" id="PTHR33886">
    <property type="entry name" value="UNSATURATED RHAMNOGALACTURONAN HYDROLASE (EUROFUNG)"/>
    <property type="match status" value="1"/>
</dbReference>
<dbReference type="Pfam" id="PF07470">
    <property type="entry name" value="Glyco_hydro_88"/>
    <property type="match status" value="1"/>
</dbReference>
<dbReference type="PANTHER" id="PTHR33886:SF8">
    <property type="entry name" value="UNSATURATED RHAMNOGALACTURONAN HYDROLASE (EUROFUNG)"/>
    <property type="match status" value="1"/>
</dbReference>
<dbReference type="InterPro" id="IPR052043">
    <property type="entry name" value="PolySaccharide_Degr_Enz"/>
</dbReference>
<dbReference type="STRING" id="1116391.PM3016_2083"/>
<dbReference type="InterPro" id="IPR012341">
    <property type="entry name" value="6hp_glycosidase-like_sf"/>
</dbReference>
<keyword evidence="1" id="KW-0378">Hydrolase</keyword>
<keyword evidence="3" id="KW-1185">Reference proteome</keyword>
<dbReference type="RefSeq" id="WP_014369412.1">
    <property type="nucleotide sequence ID" value="NC_016935.1"/>
</dbReference>
<dbReference type="InterPro" id="IPR008928">
    <property type="entry name" value="6-hairpin_glycosidase_sf"/>
</dbReference>
<dbReference type="GO" id="GO:0016787">
    <property type="term" value="F:hydrolase activity"/>
    <property type="evidence" value="ECO:0007669"/>
    <property type="project" value="UniProtKB-KW"/>
</dbReference>
<dbReference type="HOGENOM" id="CLU_582564_0_0_9"/>
<dbReference type="Proteomes" id="UP000007523">
    <property type="component" value="Chromosome"/>
</dbReference>
<evidence type="ECO:0000256" key="1">
    <source>
        <dbReference type="ARBA" id="ARBA00022801"/>
    </source>
</evidence>
<dbReference type="SUPFAM" id="SSF48208">
    <property type="entry name" value="Six-hairpin glycosidases"/>
    <property type="match status" value="1"/>
</dbReference>
<dbReference type="KEGG" id="pmq:PM3016_2083"/>
<protein>
    <recommendedName>
        <fullName evidence="4">Glucuronyl hydrolase</fullName>
    </recommendedName>
</protein>
<evidence type="ECO:0008006" key="4">
    <source>
        <dbReference type="Google" id="ProtNLM"/>
    </source>
</evidence>
<proteinExistence type="predicted"/>
<gene>
    <name evidence="2" type="ORF">PM3016_2083</name>
</gene>